<dbReference type="Pfam" id="PF01536">
    <property type="entry name" value="SAM_decarbox"/>
    <property type="match status" value="1"/>
</dbReference>
<dbReference type="InterPro" id="IPR048283">
    <property type="entry name" value="AdoMetDC-like"/>
</dbReference>
<keyword evidence="18" id="KW-1185">Reference proteome</keyword>
<dbReference type="GO" id="GO:0006597">
    <property type="term" value="P:spermine biosynthetic process"/>
    <property type="evidence" value="ECO:0007669"/>
    <property type="project" value="InterPro"/>
</dbReference>
<dbReference type="PANTHER" id="PTHR11570">
    <property type="entry name" value="S-ADENOSYLMETHIONINE DECARBOXYLASE"/>
    <property type="match status" value="1"/>
</dbReference>
<evidence type="ECO:0000256" key="17">
    <source>
        <dbReference type="PIRSR" id="PIRSR001355-5"/>
    </source>
</evidence>
<evidence type="ECO:0000256" key="11">
    <source>
        <dbReference type="ARBA" id="ARBA00023317"/>
    </source>
</evidence>
<keyword evidence="8 13" id="KW-0865">Zymogen</keyword>
<comment type="similarity">
    <text evidence="2 13">Belongs to the eukaryotic AdoMetDC family.</text>
</comment>
<evidence type="ECO:0000256" key="2">
    <source>
        <dbReference type="ARBA" id="ARBA00008466"/>
    </source>
</evidence>
<keyword evidence="7 13" id="KW-0620">Polyamine biosynthesis</keyword>
<feature type="active site" description="Proton donor; for catalytic activity" evidence="14">
    <location>
        <position position="87"/>
    </location>
</feature>
<feature type="chain" id="PRO_5042323737" description="S-adenosylmethionine decarboxylase alpha chain" evidence="17">
    <location>
        <begin position="73"/>
        <end position="336"/>
    </location>
</feature>
<sequence>MCEVGFFEGPEKLMEVWWKCLPPDQTKVLDNTKSGDLRTISREKWERILELVNCQIISVTKNEEMTAYLLSESSMFVSKTRVILKTCGQTTLLYSIKPMMSMVKEECGLTEIQDFFYSRMSFLEPKLQHAPHQSFDQEAQWLDKLFPNGAAYALGRINGRGCWYLYTLNSGVDEPDQTLEILMQDLDPDIMKEFYKNESSDVKHVTKISGIKDFIPEALIDDALFDPCGYSMNGLINESYFTIHITPQKECSYVSFETNFKLVCYKDLINKVLCAFKPAKFLMTLFANKDAPCSPSIKTFENIITGYKREDFQLCKMKEYNLSYGHFKKDTTSPIS</sequence>
<evidence type="ECO:0000256" key="15">
    <source>
        <dbReference type="PIRSR" id="PIRSR001355-3"/>
    </source>
</evidence>
<feature type="modified residue" description="Pyruvic acid (Ser); by autocatalysis" evidence="15">
    <location>
        <position position="73"/>
    </location>
</feature>
<dbReference type="EC" id="4.1.1.50" evidence="13"/>
<dbReference type="OrthoDB" id="1068353at2759"/>
<keyword evidence="4 13" id="KW-0210">Decarboxylase</keyword>
<evidence type="ECO:0000256" key="12">
    <source>
        <dbReference type="ARBA" id="ARBA00048112"/>
    </source>
</evidence>
<evidence type="ECO:0000256" key="6">
    <source>
        <dbReference type="ARBA" id="ARBA00023066"/>
    </source>
</evidence>
<accession>A0A6P8IGH4</accession>
<keyword evidence="6 13" id="KW-0745">Spermidine biosynthesis</keyword>
<gene>
    <name evidence="19" type="primary">LOC116300947</name>
</gene>
<dbReference type="GeneID" id="116300947"/>
<dbReference type="KEGG" id="aten:116300947"/>
<dbReference type="InterPro" id="IPR016067">
    <property type="entry name" value="S-AdoMet_deCO2ase_core"/>
</dbReference>
<keyword evidence="10 13" id="KW-0704">Schiff base</keyword>
<dbReference type="Proteomes" id="UP000515163">
    <property type="component" value="Unplaced"/>
</dbReference>
<dbReference type="GO" id="GO:0005829">
    <property type="term" value="C:cytosol"/>
    <property type="evidence" value="ECO:0007669"/>
    <property type="project" value="TreeGrafter"/>
</dbReference>
<evidence type="ECO:0000256" key="10">
    <source>
        <dbReference type="ARBA" id="ARBA00023270"/>
    </source>
</evidence>
<evidence type="ECO:0000256" key="8">
    <source>
        <dbReference type="ARBA" id="ARBA00023145"/>
    </source>
</evidence>
<feature type="site" description="Cleavage (non-hydrolytic); by autolysis" evidence="16">
    <location>
        <begin position="72"/>
        <end position="73"/>
    </location>
</feature>
<feature type="active site" description="Proton acceptor; for processing activity" evidence="14">
    <location>
        <position position="231"/>
    </location>
</feature>
<keyword evidence="11 13" id="KW-0670">Pyruvate</keyword>
<dbReference type="PANTHER" id="PTHR11570:SF0">
    <property type="entry name" value="S-ADENOSYLMETHIONINE DECARBOXYLASE PROENZYME"/>
    <property type="match status" value="1"/>
</dbReference>
<feature type="active site" description="Proton acceptor; for processing activity" evidence="14">
    <location>
        <position position="244"/>
    </location>
</feature>
<protein>
    <recommendedName>
        <fullName evidence="13">S-adenosylmethionine decarboxylase proenzyme</fullName>
        <ecNumber evidence="13">4.1.1.50</ecNumber>
    </recommendedName>
</protein>
<dbReference type="GO" id="GO:0008295">
    <property type="term" value="P:spermidine biosynthetic process"/>
    <property type="evidence" value="ECO:0007669"/>
    <property type="project" value="UniProtKB-KW"/>
</dbReference>
<evidence type="ECO:0000256" key="5">
    <source>
        <dbReference type="ARBA" id="ARBA00022813"/>
    </source>
</evidence>
<evidence type="ECO:0000256" key="13">
    <source>
        <dbReference type="PIRNR" id="PIRNR001355"/>
    </source>
</evidence>
<organism evidence="18 19">
    <name type="scientific">Actinia tenebrosa</name>
    <name type="common">Australian red waratah sea anemone</name>
    <dbReference type="NCBI Taxonomy" id="6105"/>
    <lineage>
        <taxon>Eukaryota</taxon>
        <taxon>Metazoa</taxon>
        <taxon>Cnidaria</taxon>
        <taxon>Anthozoa</taxon>
        <taxon>Hexacorallia</taxon>
        <taxon>Actiniaria</taxon>
        <taxon>Actiniidae</taxon>
        <taxon>Actinia</taxon>
    </lineage>
</organism>
<evidence type="ECO:0000256" key="3">
    <source>
        <dbReference type="ARBA" id="ARBA00022691"/>
    </source>
</evidence>
<keyword evidence="5 16" id="KW-0068">Autocatalytic cleavage</keyword>
<proteinExistence type="inferred from homology"/>
<evidence type="ECO:0000256" key="7">
    <source>
        <dbReference type="ARBA" id="ARBA00023115"/>
    </source>
</evidence>
<dbReference type="InterPro" id="IPR001985">
    <property type="entry name" value="S-AdoMet_decarboxylase_euk"/>
</dbReference>
<dbReference type="SUPFAM" id="SSF56276">
    <property type="entry name" value="S-adenosylmethionine decarboxylase"/>
    <property type="match status" value="1"/>
</dbReference>
<name>A0A6P8IGH4_ACTTE</name>
<comment type="catalytic activity">
    <reaction evidence="12 13">
        <text>S-adenosyl-L-methionine + H(+) = S-adenosyl 3-(methylsulfanyl)propylamine + CO2</text>
        <dbReference type="Rhea" id="RHEA:15981"/>
        <dbReference type="ChEBI" id="CHEBI:15378"/>
        <dbReference type="ChEBI" id="CHEBI:16526"/>
        <dbReference type="ChEBI" id="CHEBI:57443"/>
        <dbReference type="ChEBI" id="CHEBI:59789"/>
        <dbReference type="EC" id="4.1.1.50"/>
    </reaction>
</comment>
<dbReference type="RefSeq" id="XP_031565783.1">
    <property type="nucleotide sequence ID" value="XM_031709923.1"/>
</dbReference>
<evidence type="ECO:0000313" key="18">
    <source>
        <dbReference type="Proteomes" id="UP000515163"/>
    </source>
</evidence>
<reference evidence="19" key="1">
    <citation type="submission" date="2025-08" db="UniProtKB">
        <authorList>
            <consortium name="RefSeq"/>
        </authorList>
    </citation>
    <scope>IDENTIFICATION</scope>
    <source>
        <tissue evidence="19">Tentacle</tissue>
    </source>
</reference>
<keyword evidence="3 13" id="KW-0949">S-adenosyl-L-methionine</keyword>
<dbReference type="NCBIfam" id="TIGR00535">
    <property type="entry name" value="SAM_DCase"/>
    <property type="match status" value="1"/>
</dbReference>
<dbReference type="AlphaFoldDB" id="A0A6P8IGH4"/>
<feature type="chain" id="PRO_5042323738" description="S-adenosylmethionine decarboxylase beta chain" evidence="17">
    <location>
        <begin position="1"/>
        <end position="72"/>
    </location>
</feature>
<keyword evidence="9 13" id="KW-0456">Lyase</keyword>
<evidence type="ECO:0000313" key="19">
    <source>
        <dbReference type="RefSeq" id="XP_031565783.1"/>
    </source>
</evidence>
<comment type="pathway">
    <text evidence="1 13">Amine and polyamine biosynthesis; S-adenosylmethioninamine biosynthesis; S-adenosylmethioninamine from S-adenosyl-L-methionine: step 1/1.</text>
</comment>
<dbReference type="GO" id="GO:0004014">
    <property type="term" value="F:adenosylmethionine decarboxylase activity"/>
    <property type="evidence" value="ECO:0007669"/>
    <property type="project" value="UniProtKB-EC"/>
</dbReference>
<dbReference type="Gene3D" id="3.60.90.10">
    <property type="entry name" value="S-adenosylmethionine decarboxylase"/>
    <property type="match status" value="1"/>
</dbReference>
<evidence type="ECO:0000256" key="1">
    <source>
        <dbReference type="ARBA" id="ARBA00004911"/>
    </source>
</evidence>
<evidence type="ECO:0000256" key="9">
    <source>
        <dbReference type="ARBA" id="ARBA00023239"/>
    </source>
</evidence>
<evidence type="ECO:0000256" key="16">
    <source>
        <dbReference type="PIRSR" id="PIRSR001355-4"/>
    </source>
</evidence>
<feature type="active site" description="Schiff-base intermediate with substrate; via pyruvic acid" evidence="14">
    <location>
        <position position="73"/>
    </location>
</feature>
<dbReference type="PIRSF" id="PIRSF001355">
    <property type="entry name" value="S-AdenosylMet_decarboxylase"/>
    <property type="match status" value="1"/>
</dbReference>
<comment type="cofactor">
    <cofactor evidence="13">
        <name>pyruvate</name>
        <dbReference type="ChEBI" id="CHEBI:15361"/>
    </cofactor>
    <text evidence="13">Binds 1 pyruvoyl group covalently per subunit.</text>
</comment>
<dbReference type="PROSITE" id="PS01336">
    <property type="entry name" value="ADOMETDC"/>
    <property type="match status" value="1"/>
</dbReference>
<evidence type="ECO:0000256" key="14">
    <source>
        <dbReference type="PIRSR" id="PIRSR001355-1"/>
    </source>
</evidence>
<dbReference type="InterPro" id="IPR018166">
    <property type="entry name" value="S-AdoMet_deCO2ase_CS"/>
</dbReference>
<evidence type="ECO:0000256" key="4">
    <source>
        <dbReference type="ARBA" id="ARBA00022793"/>
    </source>
</evidence>
<dbReference type="FunCoup" id="A0A6P8IGH4">
    <property type="interactions" value="1260"/>
</dbReference>
<dbReference type="UniPathway" id="UPA00331">
    <property type="reaction ID" value="UER00451"/>
</dbReference>
<dbReference type="InParanoid" id="A0A6P8IGH4"/>